<evidence type="ECO:0000256" key="1">
    <source>
        <dbReference type="SAM" id="Phobius"/>
    </source>
</evidence>
<keyword evidence="1" id="KW-0472">Membrane</keyword>
<proteinExistence type="predicted"/>
<dbReference type="AlphaFoldDB" id="A0A6G5A026"/>
<keyword evidence="1" id="KW-0812">Transmembrane</keyword>
<name>A0A6G5A026_RHIMP</name>
<accession>A0A6G5A026</accession>
<protein>
    <submittedName>
        <fullName evidence="2">Putative secreted protein</fullName>
    </submittedName>
</protein>
<organism evidence="2">
    <name type="scientific">Rhipicephalus microplus</name>
    <name type="common">Cattle tick</name>
    <name type="synonym">Boophilus microplus</name>
    <dbReference type="NCBI Taxonomy" id="6941"/>
    <lineage>
        <taxon>Eukaryota</taxon>
        <taxon>Metazoa</taxon>
        <taxon>Ecdysozoa</taxon>
        <taxon>Arthropoda</taxon>
        <taxon>Chelicerata</taxon>
        <taxon>Arachnida</taxon>
        <taxon>Acari</taxon>
        <taxon>Parasitiformes</taxon>
        <taxon>Ixodida</taxon>
        <taxon>Ixodoidea</taxon>
        <taxon>Ixodidae</taxon>
        <taxon>Rhipicephalinae</taxon>
        <taxon>Rhipicephalus</taxon>
        <taxon>Boophilus</taxon>
    </lineage>
</organism>
<sequence length="71" mass="8331">MHLYPVYLNVFVLLVNWSPSCWAFFLYLVSTDARSMKTFLASYNSRVTGCKEYFSKRNEQSSVRVSNSLNY</sequence>
<keyword evidence="1" id="KW-1133">Transmembrane helix</keyword>
<dbReference type="EMBL" id="GIKN01002089">
    <property type="protein sequence ID" value="NIE44362.1"/>
    <property type="molecule type" value="Transcribed_RNA"/>
</dbReference>
<evidence type="ECO:0000313" key="2">
    <source>
        <dbReference type="EMBL" id="NIE44362.1"/>
    </source>
</evidence>
<feature type="transmembrane region" description="Helical" evidence="1">
    <location>
        <begin position="6"/>
        <end position="29"/>
    </location>
</feature>
<reference evidence="2" key="1">
    <citation type="submission" date="2020-03" db="EMBL/GenBank/DDBJ databases">
        <title>A transcriptome and proteome of the tick Rhipicephalus microplus shaped by the genetic composition of its hosts and developmental stage.</title>
        <authorList>
            <person name="Garcia G.R."/>
            <person name="Ribeiro J.M.C."/>
            <person name="Maruyama S.R."/>
            <person name="Gardinasse L.G."/>
            <person name="Nelson K."/>
            <person name="Ferreira B.R."/>
            <person name="Andrade T.G."/>
            <person name="Santos I.K.F.M."/>
        </authorList>
    </citation>
    <scope>NUCLEOTIDE SEQUENCE</scope>
    <source>
        <strain evidence="2">NSGR</strain>
        <tissue evidence="2">Salivary glands</tissue>
    </source>
</reference>